<evidence type="ECO:0000313" key="3">
    <source>
        <dbReference type="EMBL" id="HJD96217.1"/>
    </source>
</evidence>
<keyword evidence="2" id="KW-0472">Membrane</keyword>
<feature type="transmembrane region" description="Helical" evidence="2">
    <location>
        <begin position="48"/>
        <end position="67"/>
    </location>
</feature>
<evidence type="ECO:0000313" key="4">
    <source>
        <dbReference type="Proteomes" id="UP000698963"/>
    </source>
</evidence>
<evidence type="ECO:0000256" key="2">
    <source>
        <dbReference type="SAM" id="Phobius"/>
    </source>
</evidence>
<dbReference type="AlphaFoldDB" id="A0A921AUU4"/>
<gene>
    <name evidence="3" type="ORF">K8W16_01025</name>
</gene>
<proteinExistence type="predicted"/>
<feature type="transmembrane region" description="Helical" evidence="2">
    <location>
        <begin position="96"/>
        <end position="117"/>
    </location>
</feature>
<organism evidence="3 4">
    <name type="scientific">Mailhella massiliensis</name>
    <dbReference type="NCBI Taxonomy" id="1903261"/>
    <lineage>
        <taxon>Bacteria</taxon>
        <taxon>Pseudomonadati</taxon>
        <taxon>Thermodesulfobacteriota</taxon>
        <taxon>Desulfovibrionia</taxon>
        <taxon>Desulfovibrionales</taxon>
        <taxon>Desulfovibrionaceae</taxon>
        <taxon>Mailhella</taxon>
    </lineage>
</organism>
<accession>A0A921AUU4</accession>
<feature type="transmembrane region" description="Helical" evidence="2">
    <location>
        <begin position="7"/>
        <end position="28"/>
    </location>
</feature>
<feature type="region of interest" description="Disordered" evidence="1">
    <location>
        <begin position="318"/>
        <end position="342"/>
    </location>
</feature>
<keyword evidence="2" id="KW-0812">Transmembrane</keyword>
<feature type="transmembrane region" description="Helical" evidence="2">
    <location>
        <begin position="129"/>
        <end position="147"/>
    </location>
</feature>
<comment type="caution">
    <text evidence="3">The sequence shown here is derived from an EMBL/GenBank/DDBJ whole genome shotgun (WGS) entry which is preliminary data.</text>
</comment>
<dbReference type="EMBL" id="DYZA01000020">
    <property type="protein sequence ID" value="HJD96217.1"/>
    <property type="molecule type" value="Genomic_DNA"/>
</dbReference>
<reference evidence="3" key="1">
    <citation type="journal article" date="2021" name="PeerJ">
        <title>Extensive microbial diversity within the chicken gut microbiome revealed by metagenomics and culture.</title>
        <authorList>
            <person name="Gilroy R."/>
            <person name="Ravi A."/>
            <person name="Getino M."/>
            <person name="Pursley I."/>
            <person name="Horton D.L."/>
            <person name="Alikhan N.F."/>
            <person name="Baker D."/>
            <person name="Gharbi K."/>
            <person name="Hall N."/>
            <person name="Watson M."/>
            <person name="Adriaenssens E.M."/>
            <person name="Foster-Nyarko E."/>
            <person name="Jarju S."/>
            <person name="Secka A."/>
            <person name="Antonio M."/>
            <person name="Oren A."/>
            <person name="Chaudhuri R.R."/>
            <person name="La Ragione R."/>
            <person name="Hildebrand F."/>
            <person name="Pallen M.J."/>
        </authorList>
    </citation>
    <scope>NUCLEOTIDE SEQUENCE</scope>
    <source>
        <strain evidence="3">ChiGjej2B2-19336</strain>
    </source>
</reference>
<reference evidence="3" key="2">
    <citation type="submission" date="2021-09" db="EMBL/GenBank/DDBJ databases">
        <authorList>
            <person name="Gilroy R."/>
        </authorList>
    </citation>
    <scope>NUCLEOTIDE SEQUENCE</scope>
    <source>
        <strain evidence="3">ChiGjej2B2-19336</strain>
    </source>
</reference>
<protein>
    <submittedName>
        <fullName evidence="3">Uncharacterized protein</fullName>
    </submittedName>
</protein>
<evidence type="ECO:0000256" key="1">
    <source>
        <dbReference type="SAM" id="MobiDB-lite"/>
    </source>
</evidence>
<dbReference type="Proteomes" id="UP000698963">
    <property type="component" value="Unassembled WGS sequence"/>
</dbReference>
<sequence>MLKSTRPFPLVAAAVSFVGLLFCIWVFFTGGEALCLTDGCALFQDFRLAGISLWQAGAAFFCCLLILALLRLVRAACCCAALALAADTALLCVMLFTAPCVNCLIVGSLIALSFLAFRSESEYGKKERSALALVWFLLLLVNVGSVLRDTSEPWSPLPAQKEASVHIYFSPSCRACRTLLSRADDLKGAQWFPVPEDTRDIWVISAMTKNLEKGMSLELAVEEAQKAVPALPDFKDDASFRLGLLRPGMLLLQFRLWQNHAHVLSAGNDRLPFLEFKGLPTFLTEPPAPVQSSSPAVDGPPSPLIPEIGVAGFCDGTAESPCENGEPGEAPAPLIDTSAMLP</sequence>
<dbReference type="RefSeq" id="WP_304120398.1">
    <property type="nucleotide sequence ID" value="NZ_DYZA01000020.1"/>
</dbReference>
<keyword evidence="2" id="KW-1133">Transmembrane helix</keyword>
<name>A0A921AUU4_9BACT</name>